<reference evidence="3" key="1">
    <citation type="journal article" date="2019" name="Int. J. Syst. Evol. Microbiol.">
        <title>The Global Catalogue of Microorganisms (GCM) 10K type strain sequencing project: providing services to taxonomists for standard genome sequencing and annotation.</title>
        <authorList>
            <consortium name="The Broad Institute Genomics Platform"/>
            <consortium name="The Broad Institute Genome Sequencing Center for Infectious Disease"/>
            <person name="Wu L."/>
            <person name="Ma J."/>
        </authorList>
    </citation>
    <scope>NUCLEOTIDE SEQUENCE [LARGE SCALE GENOMIC DNA]</scope>
    <source>
        <strain evidence="3">JCM 14718</strain>
    </source>
</reference>
<sequence length="123" mass="13295">MGIVVQDMATSLAFYRRLGFDLPAKADGEPHVEYELAGGLKVAWDTVATVESFTPGYHRPKESGIGLAFECDSPAEVDNSYDTLVAAGAVGERKPWDAFWGMRYASLLDPDGYGIDLFANLSG</sequence>
<evidence type="ECO:0000313" key="3">
    <source>
        <dbReference type="Proteomes" id="UP001500618"/>
    </source>
</evidence>
<protein>
    <submittedName>
        <fullName evidence="2">VOC family protein</fullName>
    </submittedName>
</protein>
<evidence type="ECO:0000313" key="2">
    <source>
        <dbReference type="EMBL" id="GAA1690900.1"/>
    </source>
</evidence>
<accession>A0ABP4TNI8</accession>
<dbReference type="Proteomes" id="UP001500618">
    <property type="component" value="Unassembled WGS sequence"/>
</dbReference>
<dbReference type="EMBL" id="BAAANY010000018">
    <property type="protein sequence ID" value="GAA1690900.1"/>
    <property type="molecule type" value="Genomic_DNA"/>
</dbReference>
<dbReference type="PROSITE" id="PS51819">
    <property type="entry name" value="VOC"/>
    <property type="match status" value="1"/>
</dbReference>
<organism evidence="2 3">
    <name type="scientific">Fodinicola feengrottensis</name>
    <dbReference type="NCBI Taxonomy" id="435914"/>
    <lineage>
        <taxon>Bacteria</taxon>
        <taxon>Bacillati</taxon>
        <taxon>Actinomycetota</taxon>
        <taxon>Actinomycetes</taxon>
        <taxon>Mycobacteriales</taxon>
        <taxon>Fodinicola</taxon>
    </lineage>
</organism>
<proteinExistence type="predicted"/>
<keyword evidence="3" id="KW-1185">Reference proteome</keyword>
<dbReference type="InterPro" id="IPR037523">
    <property type="entry name" value="VOC_core"/>
</dbReference>
<dbReference type="InterPro" id="IPR029068">
    <property type="entry name" value="Glyas_Bleomycin-R_OHBP_Dase"/>
</dbReference>
<dbReference type="PANTHER" id="PTHR36503:SF3">
    <property type="entry name" value="BLR0126 PROTEIN"/>
    <property type="match status" value="1"/>
</dbReference>
<dbReference type="SUPFAM" id="SSF54593">
    <property type="entry name" value="Glyoxalase/Bleomycin resistance protein/Dihydroxybiphenyl dioxygenase"/>
    <property type="match status" value="1"/>
</dbReference>
<dbReference type="Pfam" id="PF00903">
    <property type="entry name" value="Glyoxalase"/>
    <property type="match status" value="1"/>
</dbReference>
<gene>
    <name evidence="2" type="ORF">GCM10009765_45460</name>
</gene>
<dbReference type="Gene3D" id="3.10.180.10">
    <property type="entry name" value="2,3-Dihydroxybiphenyl 1,2-Dioxygenase, domain 1"/>
    <property type="match status" value="1"/>
</dbReference>
<comment type="caution">
    <text evidence="2">The sequence shown here is derived from an EMBL/GenBank/DDBJ whole genome shotgun (WGS) entry which is preliminary data.</text>
</comment>
<dbReference type="InterPro" id="IPR004360">
    <property type="entry name" value="Glyas_Fos-R_dOase_dom"/>
</dbReference>
<feature type="domain" description="VOC" evidence="1">
    <location>
        <begin position="1"/>
        <end position="120"/>
    </location>
</feature>
<dbReference type="PANTHER" id="PTHR36503">
    <property type="entry name" value="BLR2520 PROTEIN"/>
    <property type="match status" value="1"/>
</dbReference>
<name>A0ABP4TNI8_9ACTN</name>
<evidence type="ECO:0000259" key="1">
    <source>
        <dbReference type="PROSITE" id="PS51819"/>
    </source>
</evidence>